<reference evidence="2 3" key="1">
    <citation type="submission" date="2020-08" db="EMBL/GenBank/DDBJ databases">
        <authorList>
            <person name="Liu C."/>
            <person name="Sun Q."/>
        </authorList>
    </citation>
    <scope>NUCLEOTIDE SEQUENCE [LARGE SCALE GENOMIC DNA]</scope>
    <source>
        <strain evidence="2 3">NSJ-61</strain>
    </source>
</reference>
<accession>A0A7G9GIZ3</accession>
<feature type="transmembrane region" description="Helical" evidence="1">
    <location>
        <begin position="53"/>
        <end position="75"/>
    </location>
</feature>
<evidence type="ECO:0000313" key="3">
    <source>
        <dbReference type="Proteomes" id="UP000515856"/>
    </source>
</evidence>
<dbReference type="RefSeq" id="WP_117455803.1">
    <property type="nucleotide sequence ID" value="NZ_CP060636.1"/>
</dbReference>
<dbReference type="EMBL" id="CP060636">
    <property type="protein sequence ID" value="QNM10775.1"/>
    <property type="molecule type" value="Genomic_DNA"/>
</dbReference>
<dbReference type="AlphaFoldDB" id="A0A7G9GIZ3"/>
<keyword evidence="1" id="KW-0472">Membrane</keyword>
<sequence>MLIFYYVVLWQITEALSIIFPAVIFLIIHYVLHINIADARKIVKKYSKIKIAAILLMIEASAFLPMFPFICNVFSVYTKHFQVLAFSIFLLQLIPWVLKFQKARELLEETNDDTAIYQ</sequence>
<feature type="transmembrane region" description="Helical" evidence="1">
    <location>
        <begin position="12"/>
        <end position="32"/>
    </location>
</feature>
<gene>
    <name evidence="2" type="ORF">H9Q80_10805</name>
</gene>
<dbReference type="KEGG" id="ehn:H9Q80_10805"/>
<name>A0A7G9GIZ3_9FIRM</name>
<keyword evidence="3" id="KW-1185">Reference proteome</keyword>
<evidence type="ECO:0000256" key="1">
    <source>
        <dbReference type="SAM" id="Phobius"/>
    </source>
</evidence>
<feature type="transmembrane region" description="Helical" evidence="1">
    <location>
        <begin position="81"/>
        <end position="98"/>
    </location>
</feature>
<keyword evidence="1" id="KW-0812">Transmembrane</keyword>
<proteinExistence type="predicted"/>
<evidence type="ECO:0000313" key="2">
    <source>
        <dbReference type="EMBL" id="QNM10775.1"/>
    </source>
</evidence>
<protein>
    <submittedName>
        <fullName evidence="2">Uncharacterized protein</fullName>
    </submittedName>
</protein>
<keyword evidence="1" id="KW-1133">Transmembrane helix</keyword>
<organism evidence="2 3">
    <name type="scientific">[Eubacterium] hominis</name>
    <dbReference type="NCBI Taxonomy" id="2764325"/>
    <lineage>
        <taxon>Bacteria</taxon>
        <taxon>Bacillati</taxon>
        <taxon>Bacillota</taxon>
        <taxon>Erysipelotrichia</taxon>
        <taxon>Erysipelotrichales</taxon>
        <taxon>Erysipelotrichaceae</taxon>
        <taxon>Amedibacillus</taxon>
    </lineage>
</organism>
<dbReference type="Proteomes" id="UP000515856">
    <property type="component" value="Chromosome"/>
</dbReference>